<evidence type="ECO:0000256" key="4">
    <source>
        <dbReference type="ARBA" id="ARBA00023180"/>
    </source>
</evidence>
<comment type="subcellular location">
    <subcellularLocation>
        <location evidence="1">Secreted</location>
    </subcellularLocation>
</comment>
<keyword evidence="8" id="KW-1185">Reference proteome</keyword>
<dbReference type="InterPro" id="IPR002035">
    <property type="entry name" value="VWF_A"/>
</dbReference>
<evidence type="ECO:0000259" key="6">
    <source>
        <dbReference type="SMART" id="SM00327"/>
    </source>
</evidence>
<feature type="compositionally biased region" description="Basic and acidic residues" evidence="5">
    <location>
        <begin position="279"/>
        <end position="289"/>
    </location>
</feature>
<evidence type="ECO:0000256" key="2">
    <source>
        <dbReference type="ARBA" id="ARBA00022525"/>
    </source>
</evidence>
<dbReference type="CDD" id="cd00198">
    <property type="entry name" value="vWFA"/>
    <property type="match status" value="2"/>
</dbReference>
<keyword evidence="3" id="KW-0732">Signal</keyword>
<dbReference type="Pfam" id="PF25107">
    <property type="entry name" value="VWA7_N"/>
    <property type="match status" value="2"/>
</dbReference>
<feature type="compositionally biased region" description="Low complexity" evidence="5">
    <location>
        <begin position="1696"/>
        <end position="1709"/>
    </location>
</feature>
<dbReference type="Pfam" id="PF23560">
    <property type="entry name" value="GBD_Hemicentin"/>
    <property type="match status" value="2"/>
</dbReference>
<dbReference type="GO" id="GO:0005576">
    <property type="term" value="C:extracellular region"/>
    <property type="evidence" value="ECO:0007669"/>
    <property type="project" value="UniProtKB-SubCell"/>
</dbReference>
<gene>
    <name evidence="7" type="ORF">JOB18_040765</name>
</gene>
<evidence type="ECO:0000256" key="3">
    <source>
        <dbReference type="ARBA" id="ARBA00022729"/>
    </source>
</evidence>
<dbReference type="InterPro" id="IPR056475">
    <property type="entry name" value="GBD_Hemicentin/VWA7"/>
</dbReference>
<dbReference type="InterPro" id="IPR056862">
    <property type="entry name" value="VWA7_N"/>
</dbReference>
<dbReference type="InterPro" id="IPR052577">
    <property type="entry name" value="VWA7"/>
</dbReference>
<feature type="region of interest" description="Disordered" evidence="5">
    <location>
        <begin position="1167"/>
        <end position="1189"/>
    </location>
</feature>
<organism evidence="7 8">
    <name type="scientific">Solea senegalensis</name>
    <name type="common">Senegalese sole</name>
    <dbReference type="NCBI Taxonomy" id="28829"/>
    <lineage>
        <taxon>Eukaryota</taxon>
        <taxon>Metazoa</taxon>
        <taxon>Chordata</taxon>
        <taxon>Craniata</taxon>
        <taxon>Vertebrata</taxon>
        <taxon>Euteleostomi</taxon>
        <taxon>Actinopterygii</taxon>
        <taxon>Neopterygii</taxon>
        <taxon>Teleostei</taxon>
        <taxon>Neoteleostei</taxon>
        <taxon>Acanthomorphata</taxon>
        <taxon>Carangaria</taxon>
        <taxon>Pleuronectiformes</taxon>
        <taxon>Pleuronectoidei</taxon>
        <taxon>Soleidae</taxon>
        <taxon>Solea</taxon>
    </lineage>
</organism>
<feature type="compositionally biased region" description="Polar residues" evidence="5">
    <location>
        <begin position="1710"/>
        <end position="1726"/>
    </location>
</feature>
<evidence type="ECO:0000256" key="1">
    <source>
        <dbReference type="ARBA" id="ARBA00004613"/>
    </source>
</evidence>
<dbReference type="Proteomes" id="UP000693946">
    <property type="component" value="Linkage Group LG13"/>
</dbReference>
<dbReference type="PANTHER" id="PTHR14905:SF18">
    <property type="entry name" value="VON WILLEBRAND FACTOR A DOMAIN-CONTAINING 10, TANDEM DUPLICATE 1-RELATED"/>
    <property type="match status" value="1"/>
</dbReference>
<evidence type="ECO:0000313" key="7">
    <source>
        <dbReference type="EMBL" id="KAG7516799.1"/>
    </source>
</evidence>
<protein>
    <recommendedName>
        <fullName evidence="6">VWFA domain-containing protein</fullName>
    </recommendedName>
</protein>
<feature type="compositionally biased region" description="Polar residues" evidence="5">
    <location>
        <begin position="797"/>
        <end position="807"/>
    </location>
</feature>
<dbReference type="InterPro" id="IPR057615">
    <property type="entry name" value="Ig_VWA7"/>
</dbReference>
<dbReference type="InterPro" id="IPR056861">
    <property type="entry name" value="HMCN1-like_VWA"/>
</dbReference>
<evidence type="ECO:0000256" key="5">
    <source>
        <dbReference type="SAM" id="MobiDB-lite"/>
    </source>
</evidence>
<accession>A0AAV6SIC3</accession>
<sequence>MLSNWPAEKWLLPGHGMLKSEASPMKFFISTSALRAEVHLNGRCAEMRWFSALCLLLLQTGAHGFDLNEQDTSLSHQEITEAALLKVTLEVCHAVAKAVGRYIKEPSGSLTATKVAVACEAEQSSKSFSNAIEVIKDENVGVDQLFFWSSHHHFDAEQFTKGKKLVTDGIAAVKANNKLQKYEAARERLGQLFHTLQDFYSHSNWVEIGNKNPNTNLIKVNADIGKTADKDRATCRSCVGDDCKNNILEDILKEKILTTGYFDAVPPSSKPAGKCSHGGKFDRTRKMDPKGGINKDTLDSEHGHLHNQAANMAIAATSEVLQDVRAAAGDKEFLQMMGIKKGKPLCFVIDTTGSMGNDISTVRTITAAIIDSKAGTDDEPSDYVLVPFNDPDYGPLTRTTNADDFKNAIYSLSADGGGDFAEMSLSGIQLALTGSPPGSEIYVFTDASAKDGYLLGRVLALIERTKSVVTVLITGSLGLRRRRETLEDNPLGSVYKQLAEASGGQAIQVSKSELAEVTSIITDTSSSSVVKLLQASRNAGNPDNFTFSVDDSVKNLTMYITGRSLAFTITSPSGVTQSSTDTTGPLVVSSSTVGNFQTVKLNTQVGVWKVEMVSTSAYNLKVVGENHIDFLFTFLKDSESPYGGLEVLSNRPRSGENITLRVTVTGSDSATVTEVTLVEFFKSVMVNGSVEDQGKGVFHVRFDTIPSDDFVVLVMGQTNTSSTRNSATSFQRQSSSSIKASAVSVSITLPNRVAEPGVSFSVPFSVSTSGTGGTFTIAATNDQGYSSSFPPSLSLPTGGSANSTGTITAPPDTPSGTDVTLTIEATSPGGDTNYVVLRLTVLVPVTDVTAPVCQLSNVTDSCSDICTESTWGVSMQVRDEVNGTGIHSITFRQGDGNLNTTLLSGTDSIMLLTYNASCCSPDVEIIAVDNVAEVQTSHLTGRCAEMRWFSALCLLLLQTGAHGFDIDEEDASLSHQEITEAALLKVTLEVCRAVAKAAGKDIKEPSGSLTATSVAVACEAEKSSKSFSSVIEVIQEENVGVDHRFFWSARHHFDAEQFTKGKKLVTDGIAAVKANNKRQKYEAARERLGQLFHTLQDFYSHSNWVEMGNKNPNTNLIKVNKDIGKTADKDRATCRSCVGDDCKNNILEDILKEKILTTGYFDAVPPSSKPAGKCSHGGKFDRTRKMDPKGGINKDTLDSEHGHLHNQAANMAIAATSEVLQDVRAAAGDKEFLQMMGIKKGKPLCFVIDTTGSMRNDISTVRTITASIIDSKAGTDDEPSDYVLVPFNDPDFGPLTRTTDADDFKRAINSLTARGGGDFPEMCLSGLRLALTGSPPGSEIYVFTDASAKDGYLLSAVLALIERTKSVVSFLITGSLGLRRRRETDDDDQQQQEQFQRILPKSASVYTQLSEASGGQAIQVTKSELAEVTSIITDTSSSSVVKLLQVSRNAGNPDNFTFSVDDSVKNLTIYITGRSLAFTITSPSGVTQSSTDTTGPLVVSSSTVGNFQTVKLNTQVGVWKVEMVSTSAYNLKVVGESSLDFLFTFMKDSESPYGGLQVLSNRPTSGENTTLRVTVTGSDSATVTEVTLVELFTSVMVNGSVEDRGKGVFYVRFDTIPSGEFVVLVKGQTSSRRSAAKSFQRQSSSTIKASAVSVSATLPNRVAEPGVSFSVPFSVSTTGTGGTFTITDTNDQGYSSSFPPSLSLPSGGSANSTGTITAPSDTPSGTDVTLTIEATSPGGDTNYVVLRLTVLVPVTDVTAPVCQLSNVTDDCSDNCTESTWGVSLQVRDEVNGTGIDSITFRQGDGNLNTTLLPGNITSLLYNASCCSPDVEIVAVDNVGNVKSCFFSVRRATTAMSTTLITTTTAANNTTTNSNTTTTTIVTTPSKTTSAAVPLSTSAARLFVLFLSVTILSLC</sequence>
<feature type="domain" description="VWFA" evidence="6">
    <location>
        <begin position="1241"/>
        <end position="1407"/>
    </location>
</feature>
<dbReference type="EMBL" id="JAGKHQ010000005">
    <property type="protein sequence ID" value="KAG7516799.1"/>
    <property type="molecule type" value="Genomic_DNA"/>
</dbReference>
<dbReference type="PANTHER" id="PTHR14905">
    <property type="entry name" value="NG37"/>
    <property type="match status" value="1"/>
</dbReference>
<feature type="region of interest" description="Disordered" evidence="5">
    <location>
        <begin position="1696"/>
        <end position="1726"/>
    </location>
</feature>
<feature type="compositionally biased region" description="Basic and acidic residues" evidence="5">
    <location>
        <begin position="1178"/>
        <end position="1188"/>
    </location>
</feature>
<keyword evidence="4" id="KW-0325">Glycoprotein</keyword>
<feature type="region of interest" description="Disordered" evidence="5">
    <location>
        <begin position="790"/>
        <end position="816"/>
    </location>
</feature>
<proteinExistence type="predicted"/>
<reference evidence="7 8" key="1">
    <citation type="journal article" date="2021" name="Sci. Rep.">
        <title>Chromosome anchoring in Senegalese sole (Solea senegalensis) reveals sex-associated markers and genome rearrangements in flatfish.</title>
        <authorList>
            <person name="Guerrero-Cozar I."/>
            <person name="Gomez-Garrido J."/>
            <person name="Berbel C."/>
            <person name="Martinez-Blanch J.F."/>
            <person name="Alioto T."/>
            <person name="Claros M.G."/>
            <person name="Gagnaire P.A."/>
            <person name="Manchado M."/>
        </authorList>
    </citation>
    <scope>NUCLEOTIDE SEQUENCE [LARGE SCALE GENOMIC DNA]</scope>
    <source>
        <strain evidence="7">Sse05_10M</strain>
    </source>
</reference>
<keyword evidence="2" id="KW-0964">Secreted</keyword>
<feature type="region of interest" description="Disordered" evidence="5">
    <location>
        <begin position="268"/>
        <end position="290"/>
    </location>
</feature>
<dbReference type="Pfam" id="PF25106">
    <property type="entry name" value="VWA_4"/>
    <property type="match status" value="2"/>
</dbReference>
<dbReference type="SMART" id="SM00327">
    <property type="entry name" value="VWA"/>
    <property type="match status" value="2"/>
</dbReference>
<name>A0AAV6SIC3_SOLSE</name>
<comment type="caution">
    <text evidence="7">The sequence shown here is derived from an EMBL/GenBank/DDBJ whole genome shotgun (WGS) entry which is preliminary data.</text>
</comment>
<feature type="domain" description="VWFA" evidence="6">
    <location>
        <begin position="342"/>
        <end position="510"/>
    </location>
</feature>
<dbReference type="Pfam" id="PF23619">
    <property type="entry name" value="Ig_VWA7"/>
    <property type="match status" value="2"/>
</dbReference>
<evidence type="ECO:0000313" key="8">
    <source>
        <dbReference type="Proteomes" id="UP000693946"/>
    </source>
</evidence>